<dbReference type="EMBL" id="JACGWN010000005">
    <property type="protein sequence ID" value="KAL0449839.1"/>
    <property type="molecule type" value="Genomic_DNA"/>
</dbReference>
<name>A0AAW2X6T3_9LAMI</name>
<organism evidence="1">
    <name type="scientific">Sesamum latifolium</name>
    <dbReference type="NCBI Taxonomy" id="2727402"/>
    <lineage>
        <taxon>Eukaryota</taxon>
        <taxon>Viridiplantae</taxon>
        <taxon>Streptophyta</taxon>
        <taxon>Embryophyta</taxon>
        <taxon>Tracheophyta</taxon>
        <taxon>Spermatophyta</taxon>
        <taxon>Magnoliopsida</taxon>
        <taxon>eudicotyledons</taxon>
        <taxon>Gunneridae</taxon>
        <taxon>Pentapetalae</taxon>
        <taxon>asterids</taxon>
        <taxon>lamiids</taxon>
        <taxon>Lamiales</taxon>
        <taxon>Pedaliaceae</taxon>
        <taxon>Sesamum</taxon>
    </lineage>
</organism>
<reference evidence="1" key="2">
    <citation type="journal article" date="2024" name="Plant">
        <title>Genomic evolution and insights into agronomic trait innovations of Sesamum species.</title>
        <authorList>
            <person name="Miao H."/>
            <person name="Wang L."/>
            <person name="Qu L."/>
            <person name="Liu H."/>
            <person name="Sun Y."/>
            <person name="Le M."/>
            <person name="Wang Q."/>
            <person name="Wei S."/>
            <person name="Zheng Y."/>
            <person name="Lin W."/>
            <person name="Duan Y."/>
            <person name="Cao H."/>
            <person name="Xiong S."/>
            <person name="Wang X."/>
            <person name="Wei L."/>
            <person name="Li C."/>
            <person name="Ma Q."/>
            <person name="Ju M."/>
            <person name="Zhao R."/>
            <person name="Li G."/>
            <person name="Mu C."/>
            <person name="Tian Q."/>
            <person name="Mei H."/>
            <person name="Zhang T."/>
            <person name="Gao T."/>
            <person name="Zhang H."/>
        </authorList>
    </citation>
    <scope>NUCLEOTIDE SEQUENCE</scope>
    <source>
        <strain evidence="1">KEN1</strain>
    </source>
</reference>
<evidence type="ECO:0000313" key="1">
    <source>
        <dbReference type="EMBL" id="KAL0449839.1"/>
    </source>
</evidence>
<dbReference type="PANTHER" id="PTHR33116">
    <property type="entry name" value="REVERSE TRANSCRIPTASE ZINC-BINDING DOMAIN-CONTAINING PROTEIN-RELATED-RELATED"/>
    <property type="match status" value="1"/>
</dbReference>
<sequence length="246" mass="28573">MAMSIYWAMTFILPKGIIREIEKRLRAFLWKGVSNVGYPKVAWSQVCKPVIEGGLGVREIRALNLAMMFRRLWDVVTRNRASLWVQWIYHFRLRDKTVWTVSANTGSWGWRKMIRLRDALLPHVLYHIGDGGTFSLWQDPWHQLGPLILRFPRGPMLMDTTALDQLNRMISDGQWQWPETMDMEYVDIIHAFPTIHGGADRIEWEMERGGFTNAAAYALFHPPSPKVGWSSLLLGPLKIPRNTFIL</sequence>
<dbReference type="AlphaFoldDB" id="A0AAW2X6T3"/>
<protein>
    <submittedName>
        <fullName evidence="1">Uncharacterized protein</fullName>
    </submittedName>
</protein>
<reference evidence="1" key="1">
    <citation type="submission" date="2020-06" db="EMBL/GenBank/DDBJ databases">
        <authorList>
            <person name="Li T."/>
            <person name="Hu X."/>
            <person name="Zhang T."/>
            <person name="Song X."/>
            <person name="Zhang H."/>
            <person name="Dai N."/>
            <person name="Sheng W."/>
            <person name="Hou X."/>
            <person name="Wei L."/>
        </authorList>
    </citation>
    <scope>NUCLEOTIDE SEQUENCE</scope>
    <source>
        <strain evidence="1">KEN1</strain>
        <tissue evidence="1">Leaf</tissue>
    </source>
</reference>
<proteinExistence type="predicted"/>
<gene>
    <name evidence="1" type="ORF">Slati_1540300</name>
</gene>
<dbReference type="PANTHER" id="PTHR33116:SF76">
    <property type="entry name" value="DUF4283 DOMAIN-CONTAINING PROTEIN"/>
    <property type="match status" value="1"/>
</dbReference>
<accession>A0AAW2X6T3</accession>
<comment type="caution">
    <text evidence="1">The sequence shown here is derived from an EMBL/GenBank/DDBJ whole genome shotgun (WGS) entry which is preliminary data.</text>
</comment>